<reference evidence="2" key="1">
    <citation type="journal article" date="2020" name="Int. J. Syst. Evol. Microbiol.">
        <title>Alteromonas alba sp. nov., a marine bacterium isolated from the seawater of the West Pacific Ocean.</title>
        <authorList>
            <person name="Sun C."/>
            <person name="Wu Y.-H."/>
            <person name="Xamxidin M."/>
            <person name="Cheng H."/>
            <person name="Xu X.-W."/>
        </authorList>
    </citation>
    <scope>NUCLEOTIDE SEQUENCE [LARGE SCALE GENOMIC DNA]</scope>
    <source>
        <strain evidence="2">9a2</strain>
    </source>
</reference>
<accession>A0ABX5CSW2</accession>
<sequence length="117" mass="12909">MSLLNLKKSKPLAKPNLRTVEDFIDDAIHYAQGKVNARHNVSAVNQRLSTEAAVKSCAVITDRVVSINKKSSQPVKEGMRHATFTLTPQCIDKLAEISEKTGKAKSALIREWINAHS</sequence>
<proteinExistence type="predicted"/>
<comment type="caution">
    <text evidence="1">The sequence shown here is derived from an EMBL/GenBank/DDBJ whole genome shotgun (WGS) entry which is preliminary data.</text>
</comment>
<evidence type="ECO:0000313" key="2">
    <source>
        <dbReference type="Proteomes" id="UP000239539"/>
    </source>
</evidence>
<dbReference type="RefSeq" id="WP_105929570.1">
    <property type="nucleotide sequence ID" value="NZ_BTGH01000003.1"/>
</dbReference>
<dbReference type="Gene3D" id="1.10.1220.10">
    <property type="entry name" value="Met repressor-like"/>
    <property type="match status" value="1"/>
</dbReference>
<dbReference type="EMBL" id="PVNO01000002">
    <property type="protein sequence ID" value="PRO70673.1"/>
    <property type="molecule type" value="Genomic_DNA"/>
</dbReference>
<gene>
    <name evidence="1" type="ORF">C6Y39_01575</name>
</gene>
<keyword evidence="2" id="KW-1185">Reference proteome</keyword>
<protein>
    <submittedName>
        <fullName evidence="1">Replication protein RepA</fullName>
    </submittedName>
</protein>
<dbReference type="InterPro" id="IPR013321">
    <property type="entry name" value="Arc_rbn_hlx_hlx"/>
</dbReference>
<dbReference type="Proteomes" id="UP000239539">
    <property type="component" value="Unassembled WGS sequence"/>
</dbReference>
<evidence type="ECO:0000313" key="1">
    <source>
        <dbReference type="EMBL" id="PRO70673.1"/>
    </source>
</evidence>
<name>A0ABX5CSW2_9ALTE</name>
<organism evidence="1 2">
    <name type="scientific">Alteromonas gracilis</name>
    <dbReference type="NCBI Taxonomy" id="1479524"/>
    <lineage>
        <taxon>Bacteria</taxon>
        <taxon>Pseudomonadati</taxon>
        <taxon>Pseudomonadota</taxon>
        <taxon>Gammaproteobacteria</taxon>
        <taxon>Alteromonadales</taxon>
        <taxon>Alteromonadaceae</taxon>
        <taxon>Alteromonas/Salinimonas group</taxon>
        <taxon>Alteromonas</taxon>
    </lineage>
</organism>